<dbReference type="STRING" id="504472.Slin_6457"/>
<organism evidence="2 3">
    <name type="scientific">Spirosoma linguale (strain ATCC 33905 / DSM 74 / LMG 10896 / Claus 1)</name>
    <dbReference type="NCBI Taxonomy" id="504472"/>
    <lineage>
        <taxon>Bacteria</taxon>
        <taxon>Pseudomonadati</taxon>
        <taxon>Bacteroidota</taxon>
        <taxon>Cytophagia</taxon>
        <taxon>Cytophagales</taxon>
        <taxon>Cytophagaceae</taxon>
        <taxon>Spirosoma</taxon>
    </lineage>
</organism>
<dbReference type="RefSeq" id="WP_012930898.1">
    <property type="nucleotide sequence ID" value="NC_013730.1"/>
</dbReference>
<sequence length="143" mass="15792">MTPEAVFSLASTLVLPQWLLMIFAPRWVVTKWLMNSYLIPVVLAVIYSIYLFGGGPVDFSAFGTLAGVKGLFSGGGDGVMLAGWVHYLAFDLVAGTVVVRDSQEKAIPHWLIVLPLFFCFMLGPVGLLLYWLIRVIRTRQLSA</sequence>
<feature type="transmembrane region" description="Helical" evidence="1">
    <location>
        <begin position="6"/>
        <end position="25"/>
    </location>
</feature>
<dbReference type="EMBL" id="CP001769">
    <property type="protein sequence ID" value="ADB42414.1"/>
    <property type="molecule type" value="Genomic_DNA"/>
</dbReference>
<dbReference type="Proteomes" id="UP000002028">
    <property type="component" value="Chromosome"/>
</dbReference>
<feature type="transmembrane region" description="Helical" evidence="1">
    <location>
        <begin position="37"/>
        <end position="59"/>
    </location>
</feature>
<dbReference type="KEGG" id="sli:Slin_6457"/>
<accession>D2QUD2</accession>
<evidence type="ECO:0000256" key="1">
    <source>
        <dbReference type="SAM" id="Phobius"/>
    </source>
</evidence>
<dbReference type="InterPro" id="IPR025461">
    <property type="entry name" value="ABA4-like"/>
</dbReference>
<dbReference type="HOGENOM" id="CLU_146087_0_0_10"/>
<keyword evidence="1" id="KW-0472">Membrane</keyword>
<feature type="transmembrane region" description="Helical" evidence="1">
    <location>
        <begin position="79"/>
        <end position="99"/>
    </location>
</feature>
<dbReference type="eggNOG" id="ENOG5032Z94">
    <property type="taxonomic scope" value="Bacteria"/>
</dbReference>
<protein>
    <recommendedName>
        <fullName evidence="4">DUF4281 domain-containing protein</fullName>
    </recommendedName>
</protein>
<gene>
    <name evidence="2" type="ordered locus">Slin_6457</name>
</gene>
<dbReference type="PANTHER" id="PTHR34543:SF1">
    <property type="entry name" value="PROTEIN ABA DEFICIENT 4, CHLOROPLASTIC"/>
    <property type="match status" value="1"/>
</dbReference>
<evidence type="ECO:0008006" key="4">
    <source>
        <dbReference type="Google" id="ProtNLM"/>
    </source>
</evidence>
<keyword evidence="3" id="KW-1185">Reference proteome</keyword>
<dbReference type="Pfam" id="PF14108">
    <property type="entry name" value="ABA4-like"/>
    <property type="match status" value="1"/>
</dbReference>
<keyword evidence="1" id="KW-0812">Transmembrane</keyword>
<evidence type="ECO:0000313" key="2">
    <source>
        <dbReference type="EMBL" id="ADB42414.1"/>
    </source>
</evidence>
<proteinExistence type="predicted"/>
<dbReference type="AlphaFoldDB" id="D2QUD2"/>
<reference evidence="2 3" key="1">
    <citation type="journal article" date="2010" name="Stand. Genomic Sci.">
        <title>Complete genome sequence of Spirosoma linguale type strain (1).</title>
        <authorList>
            <person name="Lail K."/>
            <person name="Sikorski J."/>
            <person name="Saunders E."/>
            <person name="Lapidus A."/>
            <person name="Glavina Del Rio T."/>
            <person name="Copeland A."/>
            <person name="Tice H."/>
            <person name="Cheng J.-F."/>
            <person name="Lucas S."/>
            <person name="Nolan M."/>
            <person name="Bruce D."/>
            <person name="Goodwin L."/>
            <person name="Pitluck S."/>
            <person name="Ivanova N."/>
            <person name="Mavromatis K."/>
            <person name="Ovchinnikova G."/>
            <person name="Pati A."/>
            <person name="Chen A."/>
            <person name="Palaniappan K."/>
            <person name="Land M."/>
            <person name="Hauser L."/>
            <person name="Chang Y.-J."/>
            <person name="Jeffries C.D."/>
            <person name="Chain P."/>
            <person name="Brettin T."/>
            <person name="Detter J.C."/>
            <person name="Schuetze A."/>
            <person name="Rohde M."/>
            <person name="Tindall B.J."/>
            <person name="Goeker M."/>
            <person name="Bristow J."/>
            <person name="Eisen J.A."/>
            <person name="Markowitz V."/>
            <person name="Hugenholtz P."/>
            <person name="Kyrpides N.C."/>
            <person name="Klenk H.-P."/>
            <person name="Chen F."/>
        </authorList>
    </citation>
    <scope>NUCLEOTIDE SEQUENCE [LARGE SCALE GENOMIC DNA]</scope>
    <source>
        <strain evidence="3">ATCC 33905 / DSM 74 / LMG 10896 / Claus 1</strain>
    </source>
</reference>
<evidence type="ECO:0000313" key="3">
    <source>
        <dbReference type="Proteomes" id="UP000002028"/>
    </source>
</evidence>
<keyword evidence="1" id="KW-1133">Transmembrane helix</keyword>
<name>D2QUD2_SPILD</name>
<dbReference type="PANTHER" id="PTHR34543">
    <property type="entry name" value="PROTEIN ABA DEFICIENT 4, CHLOROPLASTIC"/>
    <property type="match status" value="1"/>
</dbReference>
<feature type="transmembrane region" description="Helical" evidence="1">
    <location>
        <begin position="111"/>
        <end position="133"/>
    </location>
</feature>